<feature type="transmembrane region" description="Helical" evidence="1">
    <location>
        <begin position="12"/>
        <end position="45"/>
    </location>
</feature>
<evidence type="ECO:0000313" key="3">
    <source>
        <dbReference type="Proteomes" id="UP000035058"/>
    </source>
</evidence>
<evidence type="ECO:0000256" key="1">
    <source>
        <dbReference type="SAM" id="Phobius"/>
    </source>
</evidence>
<evidence type="ECO:0000313" key="2">
    <source>
        <dbReference type="EMBL" id="GAB99998.1"/>
    </source>
</evidence>
<dbReference type="RefSeq" id="WP_006866223.1">
    <property type="nucleotide sequence ID" value="NZ_BAHE01000011.1"/>
</dbReference>
<keyword evidence="1" id="KW-0472">Membrane</keyword>
<keyword evidence="1" id="KW-0812">Transmembrane</keyword>
<dbReference type="AlphaFoldDB" id="K6VUT5"/>
<dbReference type="Proteomes" id="UP000035058">
    <property type="component" value="Unassembled WGS sequence"/>
</dbReference>
<accession>K6VUT5</accession>
<keyword evidence="1" id="KW-1133">Transmembrane helix</keyword>
<proteinExistence type="predicted"/>
<comment type="caution">
    <text evidence="2">The sequence shown here is derived from an EMBL/GenBank/DDBJ whole genome shotgun (WGS) entry which is preliminary data.</text>
</comment>
<sequence>MDKRFFGPATPFAAIAALAVSMLAYALLWGLGLVLVVLLLVIGVVGTVAHGRTRQVCTGIATGALVFIAGFAIVGVFFLN</sequence>
<dbReference type="EMBL" id="BAHE01000011">
    <property type="protein sequence ID" value="GAB99998.1"/>
    <property type="molecule type" value="Genomic_DNA"/>
</dbReference>
<reference evidence="2 3" key="1">
    <citation type="submission" date="2012-08" db="EMBL/GenBank/DDBJ databases">
        <title>Whole genome shotgun sequence of Gordonia namibiensis NBRC 108229.</title>
        <authorList>
            <person name="Isaki-Nakamura S."/>
            <person name="Hosoyama A."/>
            <person name="Tsuchikane K."/>
            <person name="Katsumata H."/>
            <person name="Baba S."/>
            <person name="Yamazaki S."/>
            <person name="Fujita N."/>
        </authorList>
    </citation>
    <scope>NUCLEOTIDE SEQUENCE [LARGE SCALE GENOMIC DNA]</scope>
    <source>
        <strain evidence="2 3">NBRC 108229</strain>
    </source>
</reference>
<protein>
    <submittedName>
        <fullName evidence="2">Uncharacterized protein</fullName>
    </submittedName>
</protein>
<organism evidence="2 3">
    <name type="scientific">Gordonia namibiensis NBRC 108229</name>
    <dbReference type="NCBI Taxonomy" id="1208314"/>
    <lineage>
        <taxon>Bacteria</taxon>
        <taxon>Bacillati</taxon>
        <taxon>Actinomycetota</taxon>
        <taxon>Actinomycetes</taxon>
        <taxon>Mycobacteriales</taxon>
        <taxon>Gordoniaceae</taxon>
        <taxon>Gordonia</taxon>
    </lineage>
</organism>
<gene>
    <name evidence="2" type="ORF">GONAM_11_01780</name>
</gene>
<feature type="transmembrane region" description="Helical" evidence="1">
    <location>
        <begin position="57"/>
        <end position="79"/>
    </location>
</feature>
<name>K6VUT5_9ACTN</name>
<keyword evidence="3" id="KW-1185">Reference proteome</keyword>